<dbReference type="EMBL" id="JANEYF010001989">
    <property type="protein sequence ID" value="KAJ8953116.1"/>
    <property type="molecule type" value="Genomic_DNA"/>
</dbReference>
<dbReference type="GO" id="GO:0003677">
    <property type="term" value="F:DNA binding"/>
    <property type="evidence" value="ECO:0007669"/>
    <property type="project" value="UniProtKB-UniRule"/>
</dbReference>
<dbReference type="AlphaFoldDB" id="A0AAV8YQD1"/>
<name>A0AAV8YQD1_9CUCU</name>
<evidence type="ECO:0000313" key="4">
    <source>
        <dbReference type="EMBL" id="KAJ8953116.1"/>
    </source>
</evidence>
<dbReference type="Pfam" id="PF05225">
    <property type="entry name" value="HTH_psq"/>
    <property type="match status" value="1"/>
</dbReference>
<keyword evidence="2" id="KW-0238">DNA-binding</keyword>
<keyword evidence="5" id="KW-1185">Reference proteome</keyword>
<dbReference type="SUPFAM" id="SSF46689">
    <property type="entry name" value="Homeodomain-like"/>
    <property type="match status" value="1"/>
</dbReference>
<evidence type="ECO:0000256" key="2">
    <source>
        <dbReference type="PROSITE-ProRule" id="PRU00320"/>
    </source>
</evidence>
<dbReference type="GO" id="GO:0005634">
    <property type="term" value="C:nucleus"/>
    <property type="evidence" value="ECO:0007669"/>
    <property type="project" value="UniProtKB-SubCell"/>
</dbReference>
<organism evidence="4 5">
    <name type="scientific">Rhamnusium bicolor</name>
    <dbReference type="NCBI Taxonomy" id="1586634"/>
    <lineage>
        <taxon>Eukaryota</taxon>
        <taxon>Metazoa</taxon>
        <taxon>Ecdysozoa</taxon>
        <taxon>Arthropoda</taxon>
        <taxon>Hexapoda</taxon>
        <taxon>Insecta</taxon>
        <taxon>Pterygota</taxon>
        <taxon>Neoptera</taxon>
        <taxon>Endopterygota</taxon>
        <taxon>Coleoptera</taxon>
        <taxon>Polyphaga</taxon>
        <taxon>Cucujiformia</taxon>
        <taxon>Chrysomeloidea</taxon>
        <taxon>Cerambycidae</taxon>
        <taxon>Lepturinae</taxon>
        <taxon>Rhagiini</taxon>
        <taxon>Rhamnusium</taxon>
    </lineage>
</organism>
<dbReference type="PROSITE" id="PS50960">
    <property type="entry name" value="HTH_PSQ"/>
    <property type="match status" value="1"/>
</dbReference>
<comment type="subcellular location">
    <subcellularLocation>
        <location evidence="1 2">Nucleus</location>
    </subcellularLocation>
</comment>
<dbReference type="InterPro" id="IPR007889">
    <property type="entry name" value="HTH_Psq"/>
</dbReference>
<dbReference type="InterPro" id="IPR009057">
    <property type="entry name" value="Homeodomain-like_sf"/>
</dbReference>
<keyword evidence="2" id="KW-0539">Nucleus</keyword>
<proteinExistence type="predicted"/>
<gene>
    <name evidence="4" type="ORF">NQ314_007398</name>
</gene>
<evidence type="ECO:0000313" key="5">
    <source>
        <dbReference type="Proteomes" id="UP001162156"/>
    </source>
</evidence>
<feature type="domain" description="HTH psq-type" evidence="3">
    <location>
        <begin position="24"/>
        <end position="71"/>
    </location>
</feature>
<protein>
    <recommendedName>
        <fullName evidence="3">HTH psq-type domain-containing protein</fullName>
    </recommendedName>
</protein>
<reference evidence="4" key="1">
    <citation type="journal article" date="2023" name="Insect Mol. Biol.">
        <title>Genome sequencing provides insights into the evolution of gene families encoding plant cell wall-degrading enzymes in longhorned beetles.</title>
        <authorList>
            <person name="Shin N.R."/>
            <person name="Okamura Y."/>
            <person name="Kirsch R."/>
            <person name="Pauchet Y."/>
        </authorList>
    </citation>
    <scope>NUCLEOTIDE SEQUENCE</scope>
    <source>
        <strain evidence="4">RBIC_L_NR</strain>
    </source>
</reference>
<accession>A0AAV8YQD1</accession>
<evidence type="ECO:0000256" key="1">
    <source>
        <dbReference type="ARBA" id="ARBA00004123"/>
    </source>
</evidence>
<dbReference type="Proteomes" id="UP001162156">
    <property type="component" value="Unassembled WGS sequence"/>
</dbReference>
<comment type="caution">
    <text evidence="4">The sequence shown here is derived from an EMBL/GenBank/DDBJ whole genome shotgun (WGS) entry which is preliminary data.</text>
</comment>
<evidence type="ECO:0000259" key="3">
    <source>
        <dbReference type="PROSITE" id="PS50960"/>
    </source>
</evidence>
<dbReference type="Gene3D" id="1.10.10.60">
    <property type="entry name" value="Homeodomain-like"/>
    <property type="match status" value="1"/>
</dbReference>
<sequence length="205" mass="23718">MTVNMVRIYKKTLSHSRNGKNYVPYRSYTDENLRNAIKAVQEKKTSLRDAAKRYGIPTSTLALRAKKRVPMKKAGRPCPLSPTEENTFIEYLNLVASWGYPFDLYDLRLLVKSYLDKKGVHENRLTNNLPGRDWATNFVKRHKNVISNRLSANISSKRAMMTSEKLDVFFENAREKLKITNPSLIINYNEINLTDNPGAKKFIFK</sequence>
<feature type="DNA-binding region" description="H-T-H motif" evidence="2">
    <location>
        <begin position="47"/>
        <end position="67"/>
    </location>
</feature>